<protein>
    <submittedName>
        <fullName evidence="2">Uncharacterized protein</fullName>
    </submittedName>
</protein>
<evidence type="ECO:0000313" key="3">
    <source>
        <dbReference type="Proteomes" id="UP001530400"/>
    </source>
</evidence>
<dbReference type="Proteomes" id="UP001530400">
    <property type="component" value="Unassembled WGS sequence"/>
</dbReference>
<reference evidence="2 3" key="1">
    <citation type="submission" date="2024-10" db="EMBL/GenBank/DDBJ databases">
        <title>Updated reference genomes for cyclostephanoid diatoms.</title>
        <authorList>
            <person name="Roberts W.R."/>
            <person name="Alverson A.J."/>
        </authorList>
    </citation>
    <scope>NUCLEOTIDE SEQUENCE [LARGE SCALE GENOMIC DNA]</scope>
    <source>
        <strain evidence="2 3">AJA010-31</strain>
    </source>
</reference>
<proteinExistence type="predicted"/>
<feature type="region of interest" description="Disordered" evidence="1">
    <location>
        <begin position="484"/>
        <end position="517"/>
    </location>
</feature>
<dbReference type="InterPro" id="IPR009563">
    <property type="entry name" value="SSSCA1"/>
</dbReference>
<dbReference type="AlphaFoldDB" id="A0ABD3PG85"/>
<keyword evidence="3" id="KW-1185">Reference proteome</keyword>
<dbReference type="EMBL" id="JALLPJ020000623">
    <property type="protein sequence ID" value="KAL3787135.1"/>
    <property type="molecule type" value="Genomic_DNA"/>
</dbReference>
<evidence type="ECO:0000313" key="2">
    <source>
        <dbReference type="EMBL" id="KAL3787135.1"/>
    </source>
</evidence>
<evidence type="ECO:0000256" key="1">
    <source>
        <dbReference type="SAM" id="MobiDB-lite"/>
    </source>
</evidence>
<name>A0ABD3PG85_9STRA</name>
<gene>
    <name evidence="2" type="ORF">ACHAWO_005119</name>
</gene>
<sequence>MLGCIGLKCNVVEAIDNGEQPTAAAAPGGQQFEVEDNDLVLKPLAVEIPSNERQQPGRCPFKQCVETFSPRQLMKDDDPVTTSVPVLETKGPVEATTVVNKPADTTSNTTVEPTRQKETPAITGITTIDAIRSKNTAVNKPPPKPPTITGIATIDAIAHTLSGDNTKYNNNNHNHNESPHRPGLAYLERKQEILKQLGILHLEDKLTRPRQSQETDEHILREAGAALHLENDEGSISEQSEEEGGAKATARHIEQRKLKSMSRREIQILKEAGVTSLPIDSHVVDSTTTAPALRECFTETTIGLTTIGGVTTVQPSESFLTSPTTLGLESQGPNHTYAEKELIRRLKNGWVSSGSDCIECGMPIIYKMDKGGEKGLLECVICGILDNNEEEGQEEMVQASFSNFDTTISSGMTIANQNQNGGQNKGTTTVLETSLSNFGSAISSYAPFIGTLNSPSGMEIYHGQTSANQVPQRQVASPTGMSIHEHHPRVASPIHNPHNRVTSPSGMPMSIPIDPQTTTLEQCPTCQDEVTSQDSTIFGQNHQSKDVVEKCKSDLLHDDDALKKELGRRIFAGWTLLSLNCPNCNLPLICEGKGSPSICLRCD</sequence>
<accession>A0ABD3PG85</accession>
<comment type="caution">
    <text evidence="2">The sequence shown here is derived from an EMBL/GenBank/DDBJ whole genome shotgun (WGS) entry which is preliminary data.</text>
</comment>
<dbReference type="Pfam" id="PF06677">
    <property type="entry name" value="Auto_anti-p27"/>
    <property type="match status" value="1"/>
</dbReference>
<organism evidence="2 3">
    <name type="scientific">Cyclotella atomus</name>
    <dbReference type="NCBI Taxonomy" id="382360"/>
    <lineage>
        <taxon>Eukaryota</taxon>
        <taxon>Sar</taxon>
        <taxon>Stramenopiles</taxon>
        <taxon>Ochrophyta</taxon>
        <taxon>Bacillariophyta</taxon>
        <taxon>Coscinodiscophyceae</taxon>
        <taxon>Thalassiosirophycidae</taxon>
        <taxon>Stephanodiscales</taxon>
        <taxon>Stephanodiscaceae</taxon>
        <taxon>Cyclotella</taxon>
    </lineage>
</organism>